<feature type="domain" description="SLH" evidence="4">
    <location>
        <begin position="464"/>
        <end position="521"/>
    </location>
</feature>
<dbReference type="PROSITE" id="PS51272">
    <property type="entry name" value="SLH"/>
    <property type="match status" value="2"/>
</dbReference>
<dbReference type="eggNOG" id="COG1649">
    <property type="taxonomic scope" value="Bacteria"/>
</dbReference>
<dbReference type="Pfam" id="PF02638">
    <property type="entry name" value="GHL10"/>
    <property type="match status" value="1"/>
</dbReference>
<dbReference type="SUPFAM" id="SSF51445">
    <property type="entry name" value="(Trans)glycosidases"/>
    <property type="match status" value="1"/>
</dbReference>
<comment type="caution">
    <text evidence="5">The sequence shown here is derived from an EMBL/GenBank/DDBJ whole genome shotgun (WGS) entry which is preliminary data.</text>
</comment>
<feature type="domain" description="SLH" evidence="4">
    <location>
        <begin position="522"/>
        <end position="585"/>
    </location>
</feature>
<dbReference type="InterPro" id="IPR001119">
    <property type="entry name" value="SLH_dom"/>
</dbReference>
<dbReference type="InterPro" id="IPR052177">
    <property type="entry name" value="Divisome_Glycosyl_Hydrolase"/>
</dbReference>
<dbReference type="InterPro" id="IPR017853">
    <property type="entry name" value="GH"/>
</dbReference>
<name>A0A096B9E4_FLAPL</name>
<evidence type="ECO:0000313" key="6">
    <source>
        <dbReference type="Proteomes" id="UP000029585"/>
    </source>
</evidence>
<feature type="chain" id="PRO_5038740498" description="SLH domain-containing protein" evidence="3">
    <location>
        <begin position="26"/>
        <end position="624"/>
    </location>
</feature>
<dbReference type="AlphaFoldDB" id="A0A096B9E4"/>
<dbReference type="Pfam" id="PF00395">
    <property type="entry name" value="SLH"/>
    <property type="match status" value="2"/>
</dbReference>
<dbReference type="InterPro" id="IPR003790">
    <property type="entry name" value="GHL10"/>
</dbReference>
<evidence type="ECO:0000313" key="5">
    <source>
        <dbReference type="EMBL" id="KGF55666.1"/>
    </source>
</evidence>
<dbReference type="EMBL" id="ADLO01000055">
    <property type="protein sequence ID" value="KGF55666.1"/>
    <property type="molecule type" value="Genomic_DNA"/>
</dbReference>
<keyword evidence="6" id="KW-1185">Reference proteome</keyword>
<evidence type="ECO:0000259" key="4">
    <source>
        <dbReference type="PROSITE" id="PS51272"/>
    </source>
</evidence>
<dbReference type="Gene3D" id="3.20.20.80">
    <property type="entry name" value="Glycosidases"/>
    <property type="match status" value="1"/>
</dbReference>
<dbReference type="PANTHER" id="PTHR43405">
    <property type="entry name" value="GLYCOSYL HYDROLASE DIGH"/>
    <property type="match status" value="1"/>
</dbReference>
<dbReference type="eggNOG" id="COG0791">
    <property type="taxonomic scope" value="Bacteria"/>
</dbReference>
<dbReference type="PANTHER" id="PTHR43405:SF1">
    <property type="entry name" value="GLYCOSYL HYDROLASE DIGH"/>
    <property type="match status" value="1"/>
</dbReference>
<dbReference type="HOGENOM" id="CLU_019247_2_0_9"/>
<proteinExistence type="predicted"/>
<evidence type="ECO:0000256" key="3">
    <source>
        <dbReference type="SAM" id="SignalP"/>
    </source>
</evidence>
<evidence type="ECO:0000256" key="2">
    <source>
        <dbReference type="ARBA" id="ARBA00022737"/>
    </source>
</evidence>
<organism evidence="5 6">
    <name type="scientific">Flavonifractor plautii 1_3_50AFAA</name>
    <dbReference type="NCBI Taxonomy" id="742738"/>
    <lineage>
        <taxon>Bacteria</taxon>
        <taxon>Bacillati</taxon>
        <taxon>Bacillota</taxon>
        <taxon>Clostridia</taxon>
        <taxon>Eubacteriales</taxon>
        <taxon>Oscillospiraceae</taxon>
        <taxon>Flavonifractor</taxon>
    </lineage>
</organism>
<sequence length="624" mass="68851">MTKFWKPLLAIALICALALAGLGLAAQSPAAAAQAKRADEFRAVWVATVYRLDYPSQATTDPAVLKRDADAILQGCVDMGMNAVILQVRPSADALYPSELYPWSKYLTGTQGTAPKNGFDPLAYWVERAHALGLELHAWINPFRITKGGAAEFQALTADHPAKLHPDWVVEYEGDYYFNPGLPEVREYIVRGAEELARKYDIDGIHLDDYFYPGSGFADGAAYAKYGKGFSNIGDWRRDNVNQLVKTLGERIHAIDPGLSYGISPSGVWADKSSLPQGSNTTGGYESYYASYADSRKWVKEGWIDYICPQIYWYIGHKSMDYATVARWWADTVKGTGVSLYIGMADYLAGNSDPKSPWYGTAAIEQQLALNDTLPQVAGEVHFRYRLMAENPELLALYAEAYGEESQEPAEPAYLNTREHDAYIQGNDGRFRPEDSLSRAEAVAMLARLSVDEQGNLLYSGAPGTGGFSDVKRGDWYAPYVAFAKRYGIANGYLDGTFRPEQPVSRAELVKLIASYFTVEGGTSPFPDVPAGHWAAEVVSFAAEEGWVSGYPDGTFRPDAPVSRAEAVKILNHALDRRAGERAAALPFTDVEKGHWACDEIREAAVSHTYRKSGEGETWLTYER</sequence>
<dbReference type="RefSeq" id="WP_044940485.1">
    <property type="nucleotide sequence ID" value="NZ_KN174162.1"/>
</dbReference>
<dbReference type="PATRIC" id="fig|742738.3.peg.1790"/>
<gene>
    <name evidence="5" type="ORF">HMPREF9460_01744</name>
</gene>
<reference evidence="5 6" key="1">
    <citation type="submission" date="2011-08" db="EMBL/GenBank/DDBJ databases">
        <title>The Genome Sequence of Clostridium orbiscindens 1_3_50AFAA.</title>
        <authorList>
            <consortium name="The Broad Institute Genome Sequencing Platform"/>
            <person name="Earl A."/>
            <person name="Ward D."/>
            <person name="Feldgarden M."/>
            <person name="Gevers D."/>
            <person name="Daigneault M."/>
            <person name="Strauss J."/>
            <person name="Allen-Vercoe E."/>
            <person name="Young S.K."/>
            <person name="Zeng Q."/>
            <person name="Gargeya S."/>
            <person name="Fitzgerald M."/>
            <person name="Haas B."/>
            <person name="Abouelleil A."/>
            <person name="Alvarado L."/>
            <person name="Arachchi H.M."/>
            <person name="Berlin A."/>
            <person name="Brown A."/>
            <person name="Chapman S.B."/>
            <person name="Chen Z."/>
            <person name="Dunbar C."/>
            <person name="Freedman E."/>
            <person name="Gearin G."/>
            <person name="Gellesch M."/>
            <person name="Goldberg J."/>
            <person name="Griggs A."/>
            <person name="Gujja S."/>
            <person name="Heiman D."/>
            <person name="Howarth C."/>
            <person name="Larson L."/>
            <person name="Lui A."/>
            <person name="MacDonald P.J.P."/>
            <person name="Montmayeur A."/>
            <person name="Murphy C."/>
            <person name="Neiman D."/>
            <person name="Pearson M."/>
            <person name="Priest M."/>
            <person name="Roberts A."/>
            <person name="Saif S."/>
            <person name="Shea T."/>
            <person name="Shenoy N."/>
            <person name="Sisk P."/>
            <person name="Stolte C."/>
            <person name="Sykes S."/>
            <person name="Wortman J."/>
            <person name="Nusbaum C."/>
            <person name="Birren B."/>
        </authorList>
    </citation>
    <scope>NUCLEOTIDE SEQUENCE [LARGE SCALE GENOMIC DNA]</scope>
    <source>
        <strain evidence="5 6">1_3_50AFAA</strain>
    </source>
</reference>
<protein>
    <recommendedName>
        <fullName evidence="4">SLH domain-containing protein</fullName>
    </recommendedName>
</protein>
<dbReference type="Proteomes" id="UP000029585">
    <property type="component" value="Unassembled WGS sequence"/>
</dbReference>
<keyword evidence="1 3" id="KW-0732">Signal</keyword>
<evidence type="ECO:0000256" key="1">
    <source>
        <dbReference type="ARBA" id="ARBA00022729"/>
    </source>
</evidence>
<keyword evidence="2" id="KW-0677">Repeat</keyword>
<accession>A0A096B9E4</accession>
<feature type="signal peptide" evidence="3">
    <location>
        <begin position="1"/>
        <end position="25"/>
    </location>
</feature>